<proteinExistence type="inferred from homology"/>
<evidence type="ECO:0000259" key="3">
    <source>
        <dbReference type="SMART" id="SM00093"/>
    </source>
</evidence>
<keyword evidence="4" id="KW-1185">Reference proteome</keyword>
<comment type="similarity">
    <text evidence="1 2">Belongs to the serpin family.</text>
</comment>
<dbReference type="CDD" id="cd00172">
    <property type="entry name" value="serpin"/>
    <property type="match status" value="1"/>
</dbReference>
<feature type="domain" description="Serpin" evidence="3">
    <location>
        <begin position="15"/>
        <end position="370"/>
    </location>
</feature>
<sequence length="371" mass="42804">MSLSTFSTSQANLAIQILNEFIKNDDSSPIIYSPISLAIALSMAYVGSSGSTKEQIKKYLFDDCSDEEVHKNFNKFLINVQKDDNNNLKSVNKIYIKEGVKLLKLFTQTIEEYYQGQFEQINFSLPDACDVINKFVEESTNNLIKDIVKPGDLSGETYMILINALYFKCEWANKFDENDIIEENFHVNKNKTKVVDLMYNMNEYLFFKNNEYQLIKLNYKNNRQSMVILLPVEMCVLHKMLPTLNGEQLFYMIDSLESKKVHLYLPKFKTESTHEMVETFKKLGLTIPFSDHSDFSLITNEAPLRINKIIQKAFIEVDESGSEAAAATFVSVEYYCAAESEEPEYQFKADHPFAYFIIDGMKNILFAGIYQ</sequence>
<evidence type="ECO:0000256" key="2">
    <source>
        <dbReference type="RuleBase" id="RU000411"/>
    </source>
</evidence>
<dbReference type="Gene3D" id="2.30.39.10">
    <property type="entry name" value="Alpha-1-antitrypsin, domain 1"/>
    <property type="match status" value="1"/>
</dbReference>
<dbReference type="GO" id="GO:0005615">
    <property type="term" value="C:extracellular space"/>
    <property type="evidence" value="ECO:0007669"/>
    <property type="project" value="InterPro"/>
</dbReference>
<dbReference type="InterPro" id="IPR036186">
    <property type="entry name" value="Serpin_sf"/>
</dbReference>
<name>A0A0N5BBN2_STREA</name>
<organism evidence="4 5">
    <name type="scientific">Strongyloides papillosus</name>
    <name type="common">Intestinal threadworm</name>
    <dbReference type="NCBI Taxonomy" id="174720"/>
    <lineage>
        <taxon>Eukaryota</taxon>
        <taxon>Metazoa</taxon>
        <taxon>Ecdysozoa</taxon>
        <taxon>Nematoda</taxon>
        <taxon>Chromadorea</taxon>
        <taxon>Rhabditida</taxon>
        <taxon>Tylenchina</taxon>
        <taxon>Panagrolaimomorpha</taxon>
        <taxon>Strongyloidoidea</taxon>
        <taxon>Strongyloididae</taxon>
        <taxon>Strongyloides</taxon>
    </lineage>
</organism>
<dbReference type="PANTHER" id="PTHR11461">
    <property type="entry name" value="SERINE PROTEASE INHIBITOR, SERPIN"/>
    <property type="match status" value="1"/>
</dbReference>
<evidence type="ECO:0000313" key="5">
    <source>
        <dbReference type="WBParaSite" id="SPAL_0000343800.1"/>
    </source>
</evidence>
<accession>A0A0N5BBN2</accession>
<reference evidence="5" key="1">
    <citation type="submission" date="2017-02" db="UniProtKB">
        <authorList>
            <consortium name="WormBaseParasite"/>
        </authorList>
    </citation>
    <scope>IDENTIFICATION</scope>
</reference>
<dbReference type="SUPFAM" id="SSF56574">
    <property type="entry name" value="Serpins"/>
    <property type="match status" value="1"/>
</dbReference>
<protein>
    <submittedName>
        <fullName evidence="5">SERPIN domain-containing protein</fullName>
    </submittedName>
</protein>
<dbReference type="WBParaSite" id="SPAL_0000343800.1">
    <property type="protein sequence ID" value="SPAL_0000343800.1"/>
    <property type="gene ID" value="SPAL_0000343800"/>
</dbReference>
<dbReference type="GO" id="GO:0004867">
    <property type="term" value="F:serine-type endopeptidase inhibitor activity"/>
    <property type="evidence" value="ECO:0007669"/>
    <property type="project" value="InterPro"/>
</dbReference>
<dbReference type="Gene3D" id="3.30.497.10">
    <property type="entry name" value="Antithrombin, subunit I, domain 2"/>
    <property type="match status" value="1"/>
</dbReference>
<dbReference type="InterPro" id="IPR042178">
    <property type="entry name" value="Serpin_sf_1"/>
</dbReference>
<dbReference type="Proteomes" id="UP000046392">
    <property type="component" value="Unplaced"/>
</dbReference>
<dbReference type="AlphaFoldDB" id="A0A0N5BBN2"/>
<dbReference type="InterPro" id="IPR000215">
    <property type="entry name" value="Serpin_fam"/>
</dbReference>
<dbReference type="STRING" id="174720.A0A0N5BBN2"/>
<dbReference type="PANTHER" id="PTHR11461:SF211">
    <property type="entry name" value="GH10112P-RELATED"/>
    <property type="match status" value="1"/>
</dbReference>
<dbReference type="InterPro" id="IPR042185">
    <property type="entry name" value="Serpin_sf_2"/>
</dbReference>
<evidence type="ECO:0000256" key="1">
    <source>
        <dbReference type="ARBA" id="ARBA00009500"/>
    </source>
</evidence>
<dbReference type="Pfam" id="PF00079">
    <property type="entry name" value="Serpin"/>
    <property type="match status" value="1"/>
</dbReference>
<dbReference type="SMART" id="SM00093">
    <property type="entry name" value="SERPIN"/>
    <property type="match status" value="1"/>
</dbReference>
<evidence type="ECO:0000313" key="4">
    <source>
        <dbReference type="Proteomes" id="UP000046392"/>
    </source>
</evidence>
<dbReference type="InterPro" id="IPR023796">
    <property type="entry name" value="Serpin_dom"/>
</dbReference>